<protein>
    <submittedName>
        <fullName evidence="2">Uncharacterized protein</fullName>
    </submittedName>
</protein>
<name>A0A179H2P0_PURLI</name>
<proteinExistence type="predicted"/>
<evidence type="ECO:0000256" key="1">
    <source>
        <dbReference type="SAM" id="MobiDB-lite"/>
    </source>
</evidence>
<dbReference type="EMBL" id="LSBH01000002">
    <property type="protein sequence ID" value="OAQ84424.1"/>
    <property type="molecule type" value="Genomic_DNA"/>
</dbReference>
<comment type="caution">
    <text evidence="2">The sequence shown here is derived from an EMBL/GenBank/DDBJ whole genome shotgun (WGS) entry which is preliminary data.</text>
</comment>
<feature type="region of interest" description="Disordered" evidence="1">
    <location>
        <begin position="1"/>
        <end position="77"/>
    </location>
</feature>
<feature type="compositionally biased region" description="Basic residues" evidence="1">
    <location>
        <begin position="60"/>
        <end position="77"/>
    </location>
</feature>
<gene>
    <name evidence="2" type="ORF">VFPBJ_03192</name>
</gene>
<evidence type="ECO:0000313" key="2">
    <source>
        <dbReference type="EMBL" id="OAQ84424.1"/>
    </source>
</evidence>
<accession>A0A179H2P0</accession>
<sequence length="77" mass="8545">MGVWHQVSSQPGGGLPVDGRGRDHRQGKVLVNQTQRRVPGRVSSTGEGRQSSSRLCSGSFRHRLPPQSRWRARSRGQ</sequence>
<reference evidence="2 3" key="1">
    <citation type="submission" date="2016-01" db="EMBL/GenBank/DDBJ databases">
        <title>Biosynthesis of antibiotic leucinostatins and their inhibition on Phytophthora in bio-control Purpureocillium lilacinum.</title>
        <authorList>
            <person name="Wang G."/>
            <person name="Liu Z."/>
            <person name="Lin R."/>
            <person name="Li E."/>
            <person name="Mao Z."/>
            <person name="Ling J."/>
            <person name="Yin W."/>
            <person name="Xie B."/>
        </authorList>
    </citation>
    <scope>NUCLEOTIDE SEQUENCE [LARGE SCALE GENOMIC DNA]</scope>
    <source>
        <strain evidence="2">PLBJ-1</strain>
    </source>
</reference>
<organism evidence="2 3">
    <name type="scientific">Purpureocillium lilacinum</name>
    <name type="common">Paecilomyces lilacinus</name>
    <dbReference type="NCBI Taxonomy" id="33203"/>
    <lineage>
        <taxon>Eukaryota</taxon>
        <taxon>Fungi</taxon>
        <taxon>Dikarya</taxon>
        <taxon>Ascomycota</taxon>
        <taxon>Pezizomycotina</taxon>
        <taxon>Sordariomycetes</taxon>
        <taxon>Hypocreomycetidae</taxon>
        <taxon>Hypocreales</taxon>
        <taxon>Ophiocordycipitaceae</taxon>
        <taxon>Purpureocillium</taxon>
    </lineage>
</organism>
<feature type="compositionally biased region" description="Polar residues" evidence="1">
    <location>
        <begin position="31"/>
        <end position="56"/>
    </location>
</feature>
<dbReference type="Proteomes" id="UP000078240">
    <property type="component" value="Unassembled WGS sequence"/>
</dbReference>
<feature type="compositionally biased region" description="Polar residues" evidence="1">
    <location>
        <begin position="1"/>
        <end position="10"/>
    </location>
</feature>
<dbReference type="AlphaFoldDB" id="A0A179H2P0"/>
<evidence type="ECO:0000313" key="3">
    <source>
        <dbReference type="Proteomes" id="UP000078240"/>
    </source>
</evidence>